<dbReference type="Proteomes" id="UP000015101">
    <property type="component" value="Unassembled WGS sequence"/>
</dbReference>
<evidence type="ECO:0000256" key="9">
    <source>
        <dbReference type="ARBA" id="ARBA00023204"/>
    </source>
</evidence>
<reference evidence="17" key="3">
    <citation type="submission" date="2015-06" db="UniProtKB">
        <authorList>
            <consortium name="EnsemblMetazoa"/>
        </authorList>
    </citation>
    <scope>IDENTIFICATION</scope>
</reference>
<dbReference type="InterPro" id="IPR002035">
    <property type="entry name" value="VWF_A"/>
</dbReference>
<keyword evidence="4" id="KW-0227">DNA damage</keyword>
<dbReference type="FunFam" id="3.40.50.410:FF:000015">
    <property type="entry name" value="General transcription factor IIH subunit 2"/>
    <property type="match status" value="1"/>
</dbReference>
<dbReference type="InterPro" id="IPR036465">
    <property type="entry name" value="vWFA_dom_sf"/>
</dbReference>
<evidence type="ECO:0000256" key="11">
    <source>
        <dbReference type="PIRNR" id="PIRNR015919"/>
    </source>
</evidence>
<dbReference type="EMBL" id="AMQM01001456">
    <property type="status" value="NOT_ANNOTATED_CDS"/>
    <property type="molecule type" value="Genomic_DNA"/>
</dbReference>
<dbReference type="Pfam" id="PF04056">
    <property type="entry name" value="Ssl1"/>
    <property type="match status" value="1"/>
</dbReference>
<keyword evidence="7 11" id="KW-0805">Transcription regulation</keyword>
<comment type="similarity">
    <text evidence="2 11">Belongs to the GTF2H2 family.</text>
</comment>
<protein>
    <recommendedName>
        <fullName evidence="11">General transcription factor IIH subunit</fullName>
    </recommendedName>
</protein>
<dbReference type="PANTHER" id="PTHR12695">
    <property type="entry name" value="GENERAL TRANSCRIPTION FACTOR IIH SUBUNIT 2"/>
    <property type="match status" value="1"/>
</dbReference>
<gene>
    <name evidence="17" type="primary">20209990</name>
    <name evidence="16" type="ORF">HELRODRAFT_185095</name>
</gene>
<dbReference type="GO" id="GO:0005675">
    <property type="term" value="C:transcription factor TFIIH holo complex"/>
    <property type="evidence" value="ECO:0000318"/>
    <property type="project" value="GO_Central"/>
</dbReference>
<dbReference type="InterPro" id="IPR013083">
    <property type="entry name" value="Znf_RING/FYVE/PHD"/>
</dbReference>
<dbReference type="EMBL" id="KB097495">
    <property type="protein sequence ID" value="ESN96704.1"/>
    <property type="molecule type" value="Genomic_DNA"/>
</dbReference>
<dbReference type="PROSITE" id="PS50234">
    <property type="entry name" value="VWFA"/>
    <property type="match status" value="1"/>
</dbReference>
<dbReference type="Gene3D" id="3.40.50.410">
    <property type="entry name" value="von Willebrand factor, type A domain"/>
    <property type="match status" value="1"/>
</dbReference>
<dbReference type="PANTHER" id="PTHR12695:SF2">
    <property type="entry name" value="GENERAL TRANSCRIPTION FACTOR IIH SUBUNIT 2-RELATED"/>
    <property type="match status" value="1"/>
</dbReference>
<dbReference type="SUPFAM" id="SSF53300">
    <property type="entry name" value="vWA-like"/>
    <property type="match status" value="1"/>
</dbReference>
<evidence type="ECO:0000313" key="18">
    <source>
        <dbReference type="Proteomes" id="UP000015101"/>
    </source>
</evidence>
<dbReference type="PROSITE" id="PS00028">
    <property type="entry name" value="ZINC_FINGER_C2H2_1"/>
    <property type="match status" value="1"/>
</dbReference>
<evidence type="ECO:0000256" key="13">
    <source>
        <dbReference type="PROSITE-ProRule" id="PRU00042"/>
    </source>
</evidence>
<keyword evidence="5 13" id="KW-0863">Zinc-finger</keyword>
<organism evidence="17 18">
    <name type="scientific">Helobdella robusta</name>
    <name type="common">Californian leech</name>
    <dbReference type="NCBI Taxonomy" id="6412"/>
    <lineage>
        <taxon>Eukaryota</taxon>
        <taxon>Metazoa</taxon>
        <taxon>Spiralia</taxon>
        <taxon>Lophotrochozoa</taxon>
        <taxon>Annelida</taxon>
        <taxon>Clitellata</taxon>
        <taxon>Hirudinea</taxon>
        <taxon>Rhynchobdellida</taxon>
        <taxon>Glossiphoniidae</taxon>
        <taxon>Helobdella</taxon>
    </lineage>
</organism>
<dbReference type="OrthoDB" id="284275at2759"/>
<evidence type="ECO:0000256" key="2">
    <source>
        <dbReference type="ARBA" id="ARBA00006092"/>
    </source>
</evidence>
<dbReference type="SUPFAM" id="SSF57889">
    <property type="entry name" value="Cysteine-rich domain"/>
    <property type="match status" value="1"/>
</dbReference>
<dbReference type="OMA" id="INWVEVP"/>
<reference evidence="18" key="1">
    <citation type="submission" date="2012-12" db="EMBL/GenBank/DDBJ databases">
        <authorList>
            <person name="Hellsten U."/>
            <person name="Grimwood J."/>
            <person name="Chapman J.A."/>
            <person name="Shapiro H."/>
            <person name="Aerts A."/>
            <person name="Otillar R.P."/>
            <person name="Terry A.Y."/>
            <person name="Boore J.L."/>
            <person name="Simakov O."/>
            <person name="Marletaz F."/>
            <person name="Cho S.-J."/>
            <person name="Edsinger-Gonzales E."/>
            <person name="Havlak P."/>
            <person name="Kuo D.-H."/>
            <person name="Larsson T."/>
            <person name="Lv J."/>
            <person name="Arendt D."/>
            <person name="Savage R."/>
            <person name="Osoegawa K."/>
            <person name="de Jong P."/>
            <person name="Lindberg D.R."/>
            <person name="Seaver E.C."/>
            <person name="Weisblat D.A."/>
            <person name="Putnam N.H."/>
            <person name="Grigoriev I.V."/>
            <person name="Rokhsar D.S."/>
        </authorList>
    </citation>
    <scope>NUCLEOTIDE SEQUENCE</scope>
</reference>
<dbReference type="PIRSF" id="PIRSF015919">
    <property type="entry name" value="TFIIH_SSL1"/>
    <property type="match status" value="1"/>
</dbReference>
<keyword evidence="10 11" id="KW-0539">Nucleus</keyword>
<dbReference type="HOGENOM" id="CLU_028556_1_0_1"/>
<sequence length="388" mass="43609">MDEGNVGYAWEAEYEKTWEVLQEDEAGSLQSAVADIIQKAKRRQMMSRVGNVKIGMMRHLLIVIDMTMAMLDQDLKPNRLFSTLKLLESFIEEFFDQNPISQVGLLAMKKRRCERIHNLTGNSKKLLSCLNSLRKVNCEGEASLYNALDQALKVLKYLPSHVSREVLILFGSLSTVDPVDLSCIIEQLKVHTIRCSIIGMSAGMHVCQKLCRETQGKYSVILDETHYKALLHEHLLPPVSVAMQEISLVRMGFPQLETSALMKSIICMCHAGSGNVEDCIGKNGYICPQCGSKYCDLPVECTVCGLTLASSAHLARSYHHLFPLEAFEEVLAINIFKKNRFCHGCQRGLNEPNAYRCKKCTYTFCTDCDIFIHESLHSCPGCSAKRNL</sequence>
<keyword evidence="8 11" id="KW-0804">Transcription</keyword>
<dbReference type="PROSITE" id="PS50157">
    <property type="entry name" value="ZINC_FINGER_C2H2_2"/>
    <property type="match status" value="1"/>
</dbReference>
<dbReference type="EMBL" id="AMQM01001457">
    <property type="status" value="NOT_ANNOTATED_CDS"/>
    <property type="molecule type" value="Genomic_DNA"/>
</dbReference>
<comment type="subcellular location">
    <subcellularLocation>
        <location evidence="1 11">Nucleus</location>
    </subcellularLocation>
</comment>
<dbReference type="InterPro" id="IPR007198">
    <property type="entry name" value="Ssl1-like"/>
</dbReference>
<dbReference type="GO" id="GO:0006357">
    <property type="term" value="P:regulation of transcription by RNA polymerase II"/>
    <property type="evidence" value="ECO:0000318"/>
    <property type="project" value="GO_Central"/>
</dbReference>
<evidence type="ECO:0000259" key="15">
    <source>
        <dbReference type="PROSITE" id="PS50234"/>
    </source>
</evidence>
<proteinExistence type="inferred from homology"/>
<dbReference type="Pfam" id="PF07975">
    <property type="entry name" value="C1_4"/>
    <property type="match status" value="1"/>
</dbReference>
<evidence type="ECO:0000256" key="6">
    <source>
        <dbReference type="ARBA" id="ARBA00022833"/>
    </source>
</evidence>
<evidence type="ECO:0000256" key="5">
    <source>
        <dbReference type="ARBA" id="ARBA00022771"/>
    </source>
</evidence>
<name>T1FME1_HELRO</name>
<keyword evidence="18" id="KW-1185">Reference proteome</keyword>
<dbReference type="GO" id="GO:0006351">
    <property type="term" value="P:DNA-templated transcription"/>
    <property type="evidence" value="ECO:0007669"/>
    <property type="project" value="InterPro"/>
</dbReference>
<evidence type="ECO:0000256" key="4">
    <source>
        <dbReference type="ARBA" id="ARBA00022763"/>
    </source>
</evidence>
<dbReference type="AlphaFoldDB" id="T1FME1"/>
<feature type="domain" description="VWFA" evidence="15">
    <location>
        <begin position="59"/>
        <end position="239"/>
    </location>
</feature>
<dbReference type="InterPro" id="IPR046349">
    <property type="entry name" value="C1-like_sf"/>
</dbReference>
<evidence type="ECO:0000259" key="14">
    <source>
        <dbReference type="PROSITE" id="PS50157"/>
    </source>
</evidence>
<dbReference type="GeneID" id="20209990"/>
<dbReference type="SMART" id="SM00327">
    <property type="entry name" value="VWA"/>
    <property type="match status" value="1"/>
</dbReference>
<evidence type="ECO:0000256" key="12">
    <source>
        <dbReference type="PIRSR" id="PIRSR015919-1"/>
    </source>
</evidence>
<evidence type="ECO:0000256" key="3">
    <source>
        <dbReference type="ARBA" id="ARBA00022723"/>
    </source>
</evidence>
<dbReference type="CTD" id="20209990"/>
<dbReference type="RefSeq" id="XP_009025823.1">
    <property type="nucleotide sequence ID" value="XM_009027575.1"/>
</dbReference>
<evidence type="ECO:0000256" key="1">
    <source>
        <dbReference type="ARBA" id="ARBA00004123"/>
    </source>
</evidence>
<dbReference type="SMART" id="SM01047">
    <property type="entry name" value="C1_4"/>
    <property type="match status" value="1"/>
</dbReference>
<dbReference type="InterPro" id="IPR012170">
    <property type="entry name" value="TFIIH_SSL1/p44"/>
</dbReference>
<keyword evidence="3 11" id="KW-0479">Metal-binding</keyword>
<dbReference type="InterPro" id="IPR013087">
    <property type="entry name" value="Znf_C2H2_type"/>
</dbReference>
<dbReference type="EnsemblMetazoa" id="HelroT185095">
    <property type="protein sequence ID" value="HelroP185095"/>
    <property type="gene ID" value="HelroG185095"/>
</dbReference>
<dbReference type="InterPro" id="IPR004595">
    <property type="entry name" value="TFIIH_C1-like_dom"/>
</dbReference>
<feature type="domain" description="C2H2-type" evidence="14">
    <location>
        <begin position="355"/>
        <end position="378"/>
    </location>
</feature>
<dbReference type="Gene3D" id="3.30.40.10">
    <property type="entry name" value="Zinc/RING finger domain, C3HC4 (zinc finger)"/>
    <property type="match status" value="1"/>
</dbReference>
<dbReference type="GO" id="GO:0000439">
    <property type="term" value="C:transcription factor TFIIH core complex"/>
    <property type="evidence" value="ECO:0007669"/>
    <property type="project" value="InterPro"/>
</dbReference>
<keyword evidence="6 11" id="KW-0862">Zinc</keyword>
<dbReference type="KEGG" id="hro:HELRODRAFT_185095"/>
<feature type="zinc finger region" description="C4-type" evidence="12">
    <location>
        <begin position="287"/>
        <end position="304"/>
    </location>
</feature>
<dbReference type="eggNOG" id="KOG2807">
    <property type="taxonomic scope" value="Eukaryota"/>
</dbReference>
<evidence type="ECO:0000256" key="7">
    <source>
        <dbReference type="ARBA" id="ARBA00023015"/>
    </source>
</evidence>
<dbReference type="FunCoup" id="T1FME1">
    <property type="interactions" value="1147"/>
</dbReference>
<accession>T1FME1</accession>
<dbReference type="EMBL" id="AMQM01001458">
    <property type="status" value="NOT_ANNOTATED_CDS"/>
    <property type="molecule type" value="Genomic_DNA"/>
</dbReference>
<dbReference type="GO" id="GO:0006289">
    <property type="term" value="P:nucleotide-excision repair"/>
    <property type="evidence" value="ECO:0000318"/>
    <property type="project" value="GO_Central"/>
</dbReference>
<reference evidence="16 18" key="2">
    <citation type="journal article" date="2013" name="Nature">
        <title>Insights into bilaterian evolution from three spiralian genomes.</title>
        <authorList>
            <person name="Simakov O."/>
            <person name="Marletaz F."/>
            <person name="Cho S.J."/>
            <person name="Edsinger-Gonzales E."/>
            <person name="Havlak P."/>
            <person name="Hellsten U."/>
            <person name="Kuo D.H."/>
            <person name="Larsson T."/>
            <person name="Lv J."/>
            <person name="Arendt D."/>
            <person name="Savage R."/>
            <person name="Osoegawa K."/>
            <person name="de Jong P."/>
            <person name="Grimwood J."/>
            <person name="Chapman J.A."/>
            <person name="Shapiro H."/>
            <person name="Aerts A."/>
            <person name="Otillar R.P."/>
            <person name="Terry A.Y."/>
            <person name="Boore J.L."/>
            <person name="Grigoriev I.V."/>
            <person name="Lindberg D.R."/>
            <person name="Seaver E.C."/>
            <person name="Weisblat D.A."/>
            <person name="Putnam N.H."/>
            <person name="Rokhsar D.S."/>
        </authorList>
    </citation>
    <scope>NUCLEOTIDE SEQUENCE</scope>
</reference>
<dbReference type="InParanoid" id="T1FME1"/>
<dbReference type="NCBIfam" id="TIGR00622">
    <property type="entry name" value="ssl1"/>
    <property type="match status" value="1"/>
</dbReference>
<dbReference type="STRING" id="6412.T1FME1"/>
<evidence type="ECO:0000313" key="16">
    <source>
        <dbReference type="EMBL" id="ESN96704.1"/>
    </source>
</evidence>
<evidence type="ECO:0000256" key="10">
    <source>
        <dbReference type="ARBA" id="ARBA00023242"/>
    </source>
</evidence>
<dbReference type="GO" id="GO:0008270">
    <property type="term" value="F:zinc ion binding"/>
    <property type="evidence" value="ECO:0007669"/>
    <property type="project" value="UniProtKB-UniRule"/>
</dbReference>
<evidence type="ECO:0000256" key="8">
    <source>
        <dbReference type="ARBA" id="ARBA00023163"/>
    </source>
</evidence>
<evidence type="ECO:0000313" key="17">
    <source>
        <dbReference type="EnsemblMetazoa" id="HelroP185095"/>
    </source>
</evidence>
<keyword evidence="9" id="KW-0234">DNA repair</keyword>